<protein>
    <submittedName>
        <fullName evidence="1">Uncharacterized protein</fullName>
    </submittedName>
</protein>
<comment type="caution">
    <text evidence="1">The sequence shown here is derived from an EMBL/GenBank/DDBJ whole genome shotgun (WGS) entry which is preliminary data.</text>
</comment>
<keyword evidence="2" id="KW-1185">Reference proteome</keyword>
<evidence type="ECO:0000313" key="1">
    <source>
        <dbReference type="EMBL" id="KAJ1132524.1"/>
    </source>
</evidence>
<evidence type="ECO:0000313" key="2">
    <source>
        <dbReference type="Proteomes" id="UP001066276"/>
    </source>
</evidence>
<organism evidence="1 2">
    <name type="scientific">Pleurodeles waltl</name>
    <name type="common">Iberian ribbed newt</name>
    <dbReference type="NCBI Taxonomy" id="8319"/>
    <lineage>
        <taxon>Eukaryota</taxon>
        <taxon>Metazoa</taxon>
        <taxon>Chordata</taxon>
        <taxon>Craniata</taxon>
        <taxon>Vertebrata</taxon>
        <taxon>Euteleostomi</taxon>
        <taxon>Amphibia</taxon>
        <taxon>Batrachia</taxon>
        <taxon>Caudata</taxon>
        <taxon>Salamandroidea</taxon>
        <taxon>Salamandridae</taxon>
        <taxon>Pleurodelinae</taxon>
        <taxon>Pleurodeles</taxon>
    </lineage>
</organism>
<reference evidence="1" key="1">
    <citation type="journal article" date="2022" name="bioRxiv">
        <title>Sequencing and chromosome-scale assembly of the giantPleurodeles waltlgenome.</title>
        <authorList>
            <person name="Brown T."/>
            <person name="Elewa A."/>
            <person name="Iarovenko S."/>
            <person name="Subramanian E."/>
            <person name="Araus A.J."/>
            <person name="Petzold A."/>
            <person name="Susuki M."/>
            <person name="Suzuki K.-i.T."/>
            <person name="Hayashi T."/>
            <person name="Toyoda A."/>
            <person name="Oliveira C."/>
            <person name="Osipova E."/>
            <person name="Leigh N.D."/>
            <person name="Simon A."/>
            <person name="Yun M.H."/>
        </authorList>
    </citation>
    <scope>NUCLEOTIDE SEQUENCE</scope>
    <source>
        <strain evidence="1">20211129_DDA</strain>
        <tissue evidence="1">Liver</tissue>
    </source>
</reference>
<dbReference type="AlphaFoldDB" id="A0AAV7PX75"/>
<name>A0AAV7PX75_PLEWA</name>
<proteinExistence type="predicted"/>
<sequence length="73" mass="8034">MHDALETGSELDAALRMRPPELDLVLPMRGHERFEGDTPALSVGKQFFTAALSADQLSGEWERAIAFSRTAAF</sequence>
<dbReference type="Proteomes" id="UP001066276">
    <property type="component" value="Chromosome 7"/>
</dbReference>
<accession>A0AAV7PX75</accession>
<dbReference type="EMBL" id="JANPWB010000011">
    <property type="protein sequence ID" value="KAJ1132524.1"/>
    <property type="molecule type" value="Genomic_DNA"/>
</dbReference>
<gene>
    <name evidence="1" type="ORF">NDU88_010833</name>
</gene>